<evidence type="ECO:0000313" key="2">
    <source>
        <dbReference type="Proteomes" id="UP000194266"/>
    </source>
</evidence>
<accession>A0ABX3YB50</accession>
<proteinExistence type="predicted"/>
<dbReference type="Proteomes" id="UP000194266">
    <property type="component" value="Unassembled WGS sequence"/>
</dbReference>
<comment type="caution">
    <text evidence="1">The sequence shown here is derived from an EMBL/GenBank/DDBJ whole genome shotgun (WGS) entry which is preliminary data.</text>
</comment>
<protein>
    <submittedName>
        <fullName evidence="1">Oxidoreductase</fullName>
    </submittedName>
</protein>
<reference evidence="1 2" key="1">
    <citation type="submission" date="2016-12" db="EMBL/GenBank/DDBJ databases">
        <title>Genome Mining:The Detection of Biosynthetic Gene Clusters to Aid in the Expression of Curamycin A produced by Streptomyces sp. strain CZA14.</title>
        <authorList>
            <person name="Durrell K.A."/>
            <person name="Kirby B.M."/>
            <person name="Khan W."/>
            <person name="Mthethwa T."/>
            <person name="Le Roes-Hill M."/>
        </authorList>
    </citation>
    <scope>NUCLEOTIDE SEQUENCE [LARGE SCALE GENOMIC DNA]</scope>
    <source>
        <strain evidence="1 2">CZA14</strain>
    </source>
</reference>
<dbReference type="Gene3D" id="3.30.300.20">
    <property type="match status" value="1"/>
</dbReference>
<dbReference type="PANTHER" id="PTHR34352">
    <property type="entry name" value="PROTEIN YHFA"/>
    <property type="match status" value="1"/>
</dbReference>
<dbReference type="InterPro" id="IPR036102">
    <property type="entry name" value="OsmC/Ohrsf"/>
</dbReference>
<keyword evidence="2" id="KW-1185">Reference proteome</keyword>
<dbReference type="PANTHER" id="PTHR34352:SF1">
    <property type="entry name" value="PROTEIN YHFA"/>
    <property type="match status" value="1"/>
</dbReference>
<evidence type="ECO:0000313" key="1">
    <source>
        <dbReference type="EMBL" id="OSZ56947.1"/>
    </source>
</evidence>
<dbReference type="RefSeq" id="WP_086172388.1">
    <property type="nucleotide sequence ID" value="NZ_MRYD01000238.1"/>
</dbReference>
<name>A0ABX3YB50_9ACTN</name>
<gene>
    <name evidence="1" type="ORF">OQI_30005</name>
</gene>
<dbReference type="InterPro" id="IPR003718">
    <property type="entry name" value="OsmC/Ohr_fam"/>
</dbReference>
<dbReference type="EMBL" id="MRYD01000238">
    <property type="protein sequence ID" value="OSZ56947.1"/>
    <property type="molecule type" value="Genomic_DNA"/>
</dbReference>
<dbReference type="SUPFAM" id="SSF82784">
    <property type="entry name" value="OsmC-like"/>
    <property type="match status" value="1"/>
</dbReference>
<sequence>MSEDSKRSVVVERTGTGHFVATNARGGTIHFGTASDGATHTEFTPVELLLAALGGCSAADVDVATSRHAEPAEFSVSVTGDKISDELGNRMTGLTVTFHVVFPDGEGAERARAILPRAVKTSHDRLCTVSRTVESGTPVTVTLEEA</sequence>
<dbReference type="InterPro" id="IPR015946">
    <property type="entry name" value="KH_dom-like_a/b"/>
</dbReference>
<organism evidence="1 2">
    <name type="scientific">Streptomyces pharetrae CZA14</name>
    <dbReference type="NCBI Taxonomy" id="1144883"/>
    <lineage>
        <taxon>Bacteria</taxon>
        <taxon>Bacillati</taxon>
        <taxon>Actinomycetota</taxon>
        <taxon>Actinomycetes</taxon>
        <taxon>Kitasatosporales</taxon>
        <taxon>Streptomycetaceae</taxon>
        <taxon>Streptomyces</taxon>
    </lineage>
</organism>
<dbReference type="Pfam" id="PF02566">
    <property type="entry name" value="OsmC"/>
    <property type="match status" value="1"/>
</dbReference>